<keyword evidence="5 7" id="KW-1133">Transmembrane helix</keyword>
<dbReference type="PROSITE" id="PS01116">
    <property type="entry name" value="XANTH_URACIL_PERMASE"/>
    <property type="match status" value="1"/>
</dbReference>
<feature type="transmembrane region" description="Helical" evidence="7">
    <location>
        <begin position="84"/>
        <end position="107"/>
    </location>
</feature>
<evidence type="ECO:0000256" key="6">
    <source>
        <dbReference type="ARBA" id="ARBA00023136"/>
    </source>
</evidence>
<evidence type="ECO:0000256" key="7">
    <source>
        <dbReference type="SAM" id="Phobius"/>
    </source>
</evidence>
<feature type="transmembrane region" description="Helical" evidence="7">
    <location>
        <begin position="301"/>
        <end position="323"/>
    </location>
</feature>
<dbReference type="InterPro" id="IPR006042">
    <property type="entry name" value="Xan_ur_permease"/>
</dbReference>
<dbReference type="AlphaFoldDB" id="A0A7Y0L5V2"/>
<dbReference type="Proteomes" id="UP000533476">
    <property type="component" value="Unassembled WGS sequence"/>
</dbReference>
<keyword evidence="9" id="KW-1185">Reference proteome</keyword>
<dbReference type="PANTHER" id="PTHR42810:SF2">
    <property type="entry name" value="PURINE PERMEASE C1399.01C-RELATED"/>
    <property type="match status" value="1"/>
</dbReference>
<comment type="similarity">
    <text evidence="2">Belongs to the nucleobase:cation symporter-2 (NCS2) (TC 2.A.40) family.</text>
</comment>
<keyword evidence="6 7" id="KW-0472">Membrane</keyword>
<accession>A0A7Y0L5V2</accession>
<comment type="caution">
    <text evidence="8">The sequence shown here is derived from an EMBL/GenBank/DDBJ whole genome shotgun (WGS) entry which is preliminary data.</text>
</comment>
<feature type="transmembrane region" description="Helical" evidence="7">
    <location>
        <begin position="387"/>
        <end position="405"/>
    </location>
</feature>
<proteinExistence type="inferred from homology"/>
<organism evidence="8 9">
    <name type="scientific">Sulfobacillus harzensis</name>
    <dbReference type="NCBI Taxonomy" id="2729629"/>
    <lineage>
        <taxon>Bacteria</taxon>
        <taxon>Bacillati</taxon>
        <taxon>Bacillota</taxon>
        <taxon>Clostridia</taxon>
        <taxon>Eubacteriales</taxon>
        <taxon>Clostridiales Family XVII. Incertae Sedis</taxon>
        <taxon>Sulfobacillus</taxon>
    </lineage>
</organism>
<feature type="transmembrane region" description="Helical" evidence="7">
    <location>
        <begin position="119"/>
        <end position="141"/>
    </location>
</feature>
<comment type="subcellular location">
    <subcellularLocation>
        <location evidence="1">Membrane</location>
        <topology evidence="1">Multi-pass membrane protein</topology>
    </subcellularLocation>
</comment>
<evidence type="ECO:0000256" key="1">
    <source>
        <dbReference type="ARBA" id="ARBA00004141"/>
    </source>
</evidence>
<protein>
    <submittedName>
        <fullName evidence="8">Uracil permease</fullName>
    </submittedName>
</protein>
<dbReference type="GO" id="GO:0005886">
    <property type="term" value="C:plasma membrane"/>
    <property type="evidence" value="ECO:0007669"/>
    <property type="project" value="TreeGrafter"/>
</dbReference>
<dbReference type="InterPro" id="IPR006043">
    <property type="entry name" value="NCS2"/>
</dbReference>
<evidence type="ECO:0000313" key="9">
    <source>
        <dbReference type="Proteomes" id="UP000533476"/>
    </source>
</evidence>
<feature type="transmembrane region" description="Helical" evidence="7">
    <location>
        <begin position="329"/>
        <end position="350"/>
    </location>
</feature>
<name>A0A7Y0L5V2_9FIRM</name>
<feature type="transmembrane region" description="Helical" evidence="7">
    <location>
        <begin position="362"/>
        <end position="381"/>
    </location>
</feature>
<keyword evidence="3" id="KW-0813">Transport</keyword>
<feature type="transmembrane region" description="Helical" evidence="7">
    <location>
        <begin position="20"/>
        <end position="38"/>
    </location>
</feature>
<dbReference type="GO" id="GO:0042907">
    <property type="term" value="F:xanthine transmembrane transporter activity"/>
    <property type="evidence" value="ECO:0007669"/>
    <property type="project" value="TreeGrafter"/>
</dbReference>
<gene>
    <name evidence="8" type="ORF">HIJ39_11875</name>
</gene>
<sequence>MQLPIAPEGKVRFVPSIPLALQHAFAMFGSTVLVPLLLGLDPRVALMMGGIGTLIYLISTKFKVPSYLGSSFAFIAPILALKSSLGLGAALAGAVGSGIVYVILALIIQRTGSDWIHKIIPPSFVGAVIVVIGLTLAPSAISLASGGTHFSYNAFWTAMVTLGVAVVVMVWAKGRLGMVPVLVGMIGGYAFAALRGQVNWSIVAKSPWFGLPHFVHPVWNWQAMAILAPVAFVTVAEHLGHLFVAGSITERDFFKDPGLGRSLMGDGIPTILAGLVGAAPTTTYGENLGVLALTRVYSTQVIAEAAVFAILMSFIGKLGGLLQAMPSPVIGGISILLFGVIAASGFRTLVDAKVDFADRRNLVLSSVVLAVGVGNLALPIGRFPVSSLAMATGMGLILNGAFLVYDKIKPEAKDAVEAPQEAAL</sequence>
<evidence type="ECO:0000256" key="2">
    <source>
        <dbReference type="ARBA" id="ARBA00008821"/>
    </source>
</evidence>
<dbReference type="Pfam" id="PF00860">
    <property type="entry name" value="Xan_ur_permease"/>
    <property type="match status" value="1"/>
</dbReference>
<dbReference type="PANTHER" id="PTHR42810">
    <property type="entry name" value="PURINE PERMEASE C1399.01C-RELATED"/>
    <property type="match status" value="1"/>
</dbReference>
<dbReference type="NCBIfam" id="TIGR00801">
    <property type="entry name" value="ncs2"/>
    <property type="match status" value="1"/>
</dbReference>
<feature type="transmembrane region" description="Helical" evidence="7">
    <location>
        <begin position="179"/>
        <end position="198"/>
    </location>
</feature>
<reference evidence="8 9" key="1">
    <citation type="submission" date="2020-04" db="EMBL/GenBank/DDBJ databases">
        <authorList>
            <person name="Zhang R."/>
            <person name="Schippers A."/>
        </authorList>
    </citation>
    <scope>NUCLEOTIDE SEQUENCE [LARGE SCALE GENOMIC DNA]</scope>
    <source>
        <strain evidence="8 9">DSM 109850</strain>
    </source>
</reference>
<evidence type="ECO:0000256" key="4">
    <source>
        <dbReference type="ARBA" id="ARBA00022692"/>
    </source>
</evidence>
<evidence type="ECO:0000256" key="3">
    <source>
        <dbReference type="ARBA" id="ARBA00022448"/>
    </source>
</evidence>
<keyword evidence="4 7" id="KW-0812">Transmembrane</keyword>
<dbReference type="RefSeq" id="WP_169099942.1">
    <property type="nucleotide sequence ID" value="NZ_JABBVZ010000038.1"/>
</dbReference>
<dbReference type="EMBL" id="JABBVZ010000038">
    <property type="protein sequence ID" value="NMP23040.1"/>
    <property type="molecule type" value="Genomic_DNA"/>
</dbReference>
<evidence type="ECO:0000256" key="5">
    <source>
        <dbReference type="ARBA" id="ARBA00022989"/>
    </source>
</evidence>
<feature type="transmembrane region" description="Helical" evidence="7">
    <location>
        <begin position="218"/>
        <end position="236"/>
    </location>
</feature>
<evidence type="ECO:0000313" key="8">
    <source>
        <dbReference type="EMBL" id="NMP23040.1"/>
    </source>
</evidence>
<feature type="transmembrane region" description="Helical" evidence="7">
    <location>
        <begin position="153"/>
        <end position="172"/>
    </location>
</feature>